<gene>
    <name evidence="3" type="primary">ARS_1</name>
    <name evidence="3" type="ORF">DBV05_g11517</name>
</gene>
<comment type="caution">
    <text evidence="3">The sequence shown here is derived from an EMBL/GenBank/DDBJ whole genome shotgun (WGS) entry which is preliminary data.</text>
</comment>
<sequence length="407" mass="45853">MSENGKRPMWYGGWQQTDVVRIKALSRLETLLGEDDPFFLMIAPTAPHVHNLTDPPIPPARYLDKFSNMTVPRVPNFNPPGEEQKGKPSWLKTLPVLNQTQINDIDHLYRRRLQALQGVDDIVKDVIAMLEEKNALEDTYDFAPTFLEIAGLAAEDYPPFLDGASLLEAWKNPNSSALAKKKEAINVEYWGSSYTEIPTWTEGSYGIYFPGLYLNNTYKTMRVVGEHSSWLYSRWCTNDTELYNTKDDPYELINLAASSDPEIIRVKSRLNALLMVTKSCAEDTCRDPWSVLQPPNGTNKVSTLDDALDPRYDSFFASFPQVTIDECLNVQLASNEGPFYPAGAENGLGLAYRKNTDFFSEPDYTPVKRVPANAVPAGGWDQRYATVKELLLNARELTDEELSVTEG</sequence>
<dbReference type="PANTHER" id="PTHR43108">
    <property type="entry name" value="N-ACETYLGLUCOSAMINE-6-SULFATASE FAMILY MEMBER"/>
    <property type="match status" value="1"/>
</dbReference>
<dbReference type="AlphaFoldDB" id="A0A5N5CWZ6"/>
<dbReference type="Gene3D" id="3.40.720.10">
    <property type="entry name" value="Alkaline Phosphatase, subunit A"/>
    <property type="match status" value="2"/>
</dbReference>
<evidence type="ECO:0000313" key="4">
    <source>
        <dbReference type="Proteomes" id="UP000325902"/>
    </source>
</evidence>
<dbReference type="GO" id="GO:0008449">
    <property type="term" value="F:N-acetylglucosamine-6-sulfatase activity"/>
    <property type="evidence" value="ECO:0007669"/>
    <property type="project" value="TreeGrafter"/>
</dbReference>
<dbReference type="EMBL" id="VCHE01000166">
    <property type="protein sequence ID" value="KAB2569804.1"/>
    <property type="molecule type" value="Genomic_DNA"/>
</dbReference>
<feature type="domain" description="Sulfatase N-terminal" evidence="2">
    <location>
        <begin position="32"/>
        <end position="140"/>
    </location>
</feature>
<accession>A0A5N5CWZ6</accession>
<organism evidence="3 4">
    <name type="scientific">Lasiodiplodia theobromae</name>
    <dbReference type="NCBI Taxonomy" id="45133"/>
    <lineage>
        <taxon>Eukaryota</taxon>
        <taxon>Fungi</taxon>
        <taxon>Dikarya</taxon>
        <taxon>Ascomycota</taxon>
        <taxon>Pezizomycotina</taxon>
        <taxon>Dothideomycetes</taxon>
        <taxon>Dothideomycetes incertae sedis</taxon>
        <taxon>Botryosphaeriales</taxon>
        <taxon>Botryosphaeriaceae</taxon>
        <taxon>Lasiodiplodia</taxon>
    </lineage>
</organism>
<evidence type="ECO:0000256" key="1">
    <source>
        <dbReference type="ARBA" id="ARBA00008779"/>
    </source>
</evidence>
<evidence type="ECO:0000313" key="3">
    <source>
        <dbReference type="EMBL" id="KAB2569804.1"/>
    </source>
</evidence>
<dbReference type="InterPro" id="IPR017850">
    <property type="entry name" value="Alkaline_phosphatase_core_sf"/>
</dbReference>
<dbReference type="SUPFAM" id="SSF53649">
    <property type="entry name" value="Alkaline phosphatase-like"/>
    <property type="match status" value="1"/>
</dbReference>
<dbReference type="Proteomes" id="UP000325902">
    <property type="component" value="Unassembled WGS sequence"/>
</dbReference>
<dbReference type="OrthoDB" id="96314at2759"/>
<proteinExistence type="inferred from homology"/>
<dbReference type="PANTHER" id="PTHR43108:SF8">
    <property type="entry name" value="SD21168P"/>
    <property type="match status" value="1"/>
</dbReference>
<dbReference type="GO" id="GO:0005539">
    <property type="term" value="F:glycosaminoglycan binding"/>
    <property type="evidence" value="ECO:0007669"/>
    <property type="project" value="TreeGrafter"/>
</dbReference>
<evidence type="ECO:0000259" key="2">
    <source>
        <dbReference type="Pfam" id="PF00884"/>
    </source>
</evidence>
<name>A0A5N5CWZ6_9PEZI</name>
<keyword evidence="4" id="KW-1185">Reference proteome</keyword>
<dbReference type="InterPro" id="IPR000917">
    <property type="entry name" value="Sulfatase_N"/>
</dbReference>
<reference evidence="3 4" key="1">
    <citation type="journal article" date="2019" name="Sci. Rep.">
        <title>A multi-omics analysis of the grapevine pathogen Lasiodiplodia theobromae reveals that temperature affects the expression of virulence- and pathogenicity-related genes.</title>
        <authorList>
            <person name="Felix C."/>
            <person name="Meneses R."/>
            <person name="Goncalves M.F.M."/>
            <person name="Tilleman L."/>
            <person name="Duarte A.S."/>
            <person name="Jorrin-Novo J.V."/>
            <person name="Van de Peer Y."/>
            <person name="Deforce D."/>
            <person name="Van Nieuwerburgh F."/>
            <person name="Esteves A.C."/>
            <person name="Alves A."/>
        </authorList>
    </citation>
    <scope>NUCLEOTIDE SEQUENCE [LARGE SCALE GENOMIC DNA]</scope>
    <source>
        <strain evidence="3 4">LA-SOL3</strain>
    </source>
</reference>
<protein>
    <submittedName>
        <fullName evidence="3">Arylsulfatase</fullName>
    </submittedName>
</protein>
<dbReference type="Pfam" id="PF00884">
    <property type="entry name" value="Sulfatase"/>
    <property type="match status" value="1"/>
</dbReference>
<comment type="similarity">
    <text evidence="1">Belongs to the sulfatase family.</text>
</comment>